<reference evidence="3 4" key="1">
    <citation type="submission" date="2018-01" db="EMBL/GenBank/DDBJ databases">
        <title>Harnessing the power of phylogenomics to disentangle the directionality and signatures of interkingdom host jumping in the parasitic fungal genus Tolypocladium.</title>
        <authorList>
            <person name="Quandt C.A."/>
            <person name="Patterson W."/>
            <person name="Spatafora J.W."/>
        </authorList>
    </citation>
    <scope>NUCLEOTIDE SEQUENCE [LARGE SCALE GENOMIC DNA]</scope>
    <source>
        <strain evidence="3 4">NRBC 100945</strain>
    </source>
</reference>
<feature type="compositionally biased region" description="Basic and acidic residues" evidence="1">
    <location>
        <begin position="11"/>
        <end position="24"/>
    </location>
</feature>
<dbReference type="OrthoDB" id="434253at2759"/>
<dbReference type="Pfam" id="PF16242">
    <property type="entry name" value="Pyrid_ox_like"/>
    <property type="match status" value="1"/>
</dbReference>
<dbReference type="InterPro" id="IPR052917">
    <property type="entry name" value="Stress-Dev_Protein"/>
</dbReference>
<proteinExistence type="predicted"/>
<dbReference type="PANTHER" id="PTHR34818:SF1">
    <property type="entry name" value="PROTEIN BLI-3"/>
    <property type="match status" value="1"/>
</dbReference>
<dbReference type="AlphaFoldDB" id="A0A2S4L7E7"/>
<comment type="caution">
    <text evidence="3">The sequence shown here is derived from an EMBL/GenBank/DDBJ whole genome shotgun (WGS) entry which is preliminary data.</text>
</comment>
<name>A0A2S4L7E7_9HYPO</name>
<dbReference type="STRING" id="94208.A0A2S4L7E7"/>
<dbReference type="InterPro" id="IPR012349">
    <property type="entry name" value="Split_barrel_FMN-bd"/>
</dbReference>
<feature type="region of interest" description="Disordered" evidence="1">
    <location>
        <begin position="1"/>
        <end position="24"/>
    </location>
</feature>
<evidence type="ECO:0000313" key="3">
    <source>
        <dbReference type="EMBL" id="POR38372.1"/>
    </source>
</evidence>
<dbReference type="SUPFAM" id="SSF50475">
    <property type="entry name" value="FMN-binding split barrel"/>
    <property type="match status" value="1"/>
</dbReference>
<dbReference type="Proteomes" id="UP000237481">
    <property type="component" value="Unassembled WGS sequence"/>
</dbReference>
<dbReference type="PANTHER" id="PTHR34818">
    <property type="entry name" value="PROTEIN BLI-3"/>
    <property type="match status" value="1"/>
</dbReference>
<dbReference type="InterPro" id="IPR038725">
    <property type="entry name" value="YdaG_split_barrel_FMN-bd"/>
</dbReference>
<dbReference type="Gene3D" id="2.30.110.10">
    <property type="entry name" value="Electron Transport, Fmn-binding Protein, Chain A"/>
    <property type="match status" value="1"/>
</dbReference>
<evidence type="ECO:0000259" key="2">
    <source>
        <dbReference type="Pfam" id="PF16242"/>
    </source>
</evidence>
<sequence>MSFSNTSVGDKPADPYKKANEDDPKLETKVNDLIELMAACKHGMMTTHEAATSNLVSRCMALASIETGGIDLLFHTNTESGKTNDVSSDPNVNISFLNVSGEWASVSGKATIETDRDLIKKHYNPMLKAWLGDLGDGKHDGSENDPRVGIIRVKMNSATYSLVAKNIFSRTAEVVQGAITGKPAQVNRLRAISPSDVKEWRAIHT</sequence>
<accession>A0A2S4L7E7</accession>
<evidence type="ECO:0000256" key="1">
    <source>
        <dbReference type="SAM" id="MobiDB-lite"/>
    </source>
</evidence>
<organism evidence="3 4">
    <name type="scientific">Tolypocladium paradoxum</name>
    <dbReference type="NCBI Taxonomy" id="94208"/>
    <lineage>
        <taxon>Eukaryota</taxon>
        <taxon>Fungi</taxon>
        <taxon>Dikarya</taxon>
        <taxon>Ascomycota</taxon>
        <taxon>Pezizomycotina</taxon>
        <taxon>Sordariomycetes</taxon>
        <taxon>Hypocreomycetidae</taxon>
        <taxon>Hypocreales</taxon>
        <taxon>Ophiocordycipitaceae</taxon>
        <taxon>Tolypocladium</taxon>
    </lineage>
</organism>
<keyword evidence="4" id="KW-1185">Reference proteome</keyword>
<dbReference type="EMBL" id="PKSG01000146">
    <property type="protein sequence ID" value="POR38372.1"/>
    <property type="molecule type" value="Genomic_DNA"/>
</dbReference>
<feature type="domain" description="General stress protein FMN-binding split barrel" evidence="2">
    <location>
        <begin position="30"/>
        <end position="182"/>
    </location>
</feature>
<protein>
    <submittedName>
        <fullName evidence="3">Protein bli-3</fullName>
    </submittedName>
</protein>
<gene>
    <name evidence="3" type="ORF">TPAR_01423</name>
</gene>
<evidence type="ECO:0000313" key="4">
    <source>
        <dbReference type="Proteomes" id="UP000237481"/>
    </source>
</evidence>